<dbReference type="RefSeq" id="WP_338346283.1">
    <property type="nucleotide sequence ID" value="NZ_CAUZLR010000006.1"/>
</dbReference>
<keyword evidence="1" id="KW-0812">Transmembrane</keyword>
<dbReference type="EMBL" id="CAUZLR010000006">
    <property type="protein sequence ID" value="CAK1245239.1"/>
    <property type="molecule type" value="Genomic_DNA"/>
</dbReference>
<evidence type="ECO:0000256" key="1">
    <source>
        <dbReference type="SAM" id="Phobius"/>
    </source>
</evidence>
<evidence type="ECO:0000313" key="2">
    <source>
        <dbReference type="EMBL" id="CAK1245239.1"/>
    </source>
</evidence>
<keyword evidence="3" id="KW-1185">Reference proteome</keyword>
<accession>A0ABN9YYP5</accession>
<protein>
    <submittedName>
        <fullName evidence="2">Uncharacterized protein</fullName>
    </submittedName>
</protein>
<comment type="caution">
    <text evidence="2">The sequence shown here is derived from an EMBL/GenBank/DDBJ whole genome shotgun (WGS) entry which is preliminary data.</text>
</comment>
<dbReference type="Proteomes" id="UP001314261">
    <property type="component" value="Unassembled WGS sequence"/>
</dbReference>
<name>A0ABN9YYP5_9LACO</name>
<sequence length="43" mass="4973">MELWNIITTFVTVGVIVFGAYYTGYTVRDMEAKQSRKKTLKRG</sequence>
<gene>
    <name evidence="2" type="ORF">R54839_PPFHFPJH_01085</name>
</gene>
<evidence type="ECO:0000313" key="3">
    <source>
        <dbReference type="Proteomes" id="UP001314261"/>
    </source>
</evidence>
<feature type="transmembrane region" description="Helical" evidence="1">
    <location>
        <begin position="6"/>
        <end position="27"/>
    </location>
</feature>
<keyword evidence="1" id="KW-0472">Membrane</keyword>
<proteinExistence type="predicted"/>
<keyword evidence="1" id="KW-1133">Transmembrane helix</keyword>
<reference evidence="2 3" key="1">
    <citation type="submission" date="2023-10" db="EMBL/GenBank/DDBJ databases">
        <authorList>
            <person name="Botero Cardona J."/>
        </authorList>
    </citation>
    <scope>NUCLEOTIDE SEQUENCE [LARGE SCALE GENOMIC DNA]</scope>
    <source>
        <strain evidence="2 3">R-54839</strain>
    </source>
</reference>
<organism evidence="2 3">
    <name type="scientific">Fructobacillus fructosus</name>
    <dbReference type="NCBI Taxonomy" id="1631"/>
    <lineage>
        <taxon>Bacteria</taxon>
        <taxon>Bacillati</taxon>
        <taxon>Bacillota</taxon>
        <taxon>Bacilli</taxon>
        <taxon>Lactobacillales</taxon>
        <taxon>Lactobacillaceae</taxon>
        <taxon>Fructobacillus</taxon>
    </lineage>
</organism>